<protein>
    <recommendedName>
        <fullName evidence="2">Biotin transporter</fullName>
    </recommendedName>
</protein>
<accession>A0ABW5DE70</accession>
<keyword evidence="2" id="KW-1003">Cell membrane</keyword>
<name>A0ABW5DE70_9HYPH</name>
<reference evidence="5" key="1">
    <citation type="journal article" date="2019" name="Int. J. Syst. Evol. Microbiol.">
        <title>The Global Catalogue of Microorganisms (GCM) 10K type strain sequencing project: providing services to taxonomists for standard genome sequencing and annotation.</title>
        <authorList>
            <consortium name="The Broad Institute Genomics Platform"/>
            <consortium name="The Broad Institute Genome Sequencing Center for Infectious Disease"/>
            <person name="Wu L."/>
            <person name="Ma J."/>
        </authorList>
    </citation>
    <scope>NUCLEOTIDE SEQUENCE [LARGE SCALE GENOMIC DNA]</scope>
    <source>
        <strain evidence="5">KCTC 23707</strain>
    </source>
</reference>
<comment type="caution">
    <text evidence="4">The sequence shown here is derived from an EMBL/GenBank/DDBJ whole genome shotgun (WGS) entry which is preliminary data.</text>
</comment>
<dbReference type="Proteomes" id="UP001597373">
    <property type="component" value="Unassembled WGS sequence"/>
</dbReference>
<keyword evidence="3" id="KW-0812">Transmembrane</keyword>
<evidence type="ECO:0000256" key="1">
    <source>
        <dbReference type="ARBA" id="ARBA00010692"/>
    </source>
</evidence>
<dbReference type="Pfam" id="PF02632">
    <property type="entry name" value="BioY"/>
    <property type="match status" value="1"/>
</dbReference>
<feature type="transmembrane region" description="Helical" evidence="3">
    <location>
        <begin position="20"/>
        <end position="39"/>
    </location>
</feature>
<dbReference type="Gene3D" id="1.10.1760.20">
    <property type="match status" value="1"/>
</dbReference>
<feature type="transmembrane region" description="Helical" evidence="3">
    <location>
        <begin position="135"/>
        <end position="156"/>
    </location>
</feature>
<comment type="subcellular location">
    <subcellularLocation>
        <location evidence="2">Cell membrane</location>
        <topology evidence="2">Multi-pass membrane protein</topology>
    </subcellularLocation>
</comment>
<evidence type="ECO:0000313" key="5">
    <source>
        <dbReference type="Proteomes" id="UP001597373"/>
    </source>
</evidence>
<keyword evidence="2 3" id="KW-0472">Membrane</keyword>
<comment type="similarity">
    <text evidence="1 2">Belongs to the BioY family.</text>
</comment>
<dbReference type="PIRSF" id="PIRSF016661">
    <property type="entry name" value="BioY"/>
    <property type="match status" value="1"/>
</dbReference>
<dbReference type="RefSeq" id="WP_345097915.1">
    <property type="nucleotide sequence ID" value="NZ_BAABGS010000010.1"/>
</dbReference>
<sequence length="201" mass="20623">MSQAVLSKSLIAQALPQSGAARFLAQAAVVIAGSMALVLSAKTKVVIGPVDISLQTMVVMLLASTLGLRLGLATIGLYLLQGAMGYPVFQSTPEKGIGLAYMAGPTGGYLAGFVVMMAIVGWAADRGWSQNVVKLFAAMVMADAVLLAMGASWLGVLIGFENAWAFGVAPFVVPDLIKAALAACLVPAGWSAIAAVKRLAR</sequence>
<dbReference type="EMBL" id="JBHUIR010000019">
    <property type="protein sequence ID" value="MFD2259197.1"/>
    <property type="molecule type" value="Genomic_DNA"/>
</dbReference>
<proteinExistence type="inferred from homology"/>
<dbReference type="PANTHER" id="PTHR34295">
    <property type="entry name" value="BIOTIN TRANSPORTER BIOY"/>
    <property type="match status" value="1"/>
</dbReference>
<feature type="transmembrane region" description="Helical" evidence="3">
    <location>
        <begin position="59"/>
        <end position="80"/>
    </location>
</feature>
<organism evidence="4 5">
    <name type="scientific">Chelativorans composti</name>
    <dbReference type="NCBI Taxonomy" id="768533"/>
    <lineage>
        <taxon>Bacteria</taxon>
        <taxon>Pseudomonadati</taxon>
        <taxon>Pseudomonadota</taxon>
        <taxon>Alphaproteobacteria</taxon>
        <taxon>Hyphomicrobiales</taxon>
        <taxon>Phyllobacteriaceae</taxon>
        <taxon>Chelativorans</taxon>
    </lineage>
</organism>
<evidence type="ECO:0000256" key="3">
    <source>
        <dbReference type="SAM" id="Phobius"/>
    </source>
</evidence>
<keyword evidence="2" id="KW-0813">Transport</keyword>
<feature type="transmembrane region" description="Helical" evidence="3">
    <location>
        <begin position="100"/>
        <end position="123"/>
    </location>
</feature>
<keyword evidence="3" id="KW-1133">Transmembrane helix</keyword>
<dbReference type="PANTHER" id="PTHR34295:SF1">
    <property type="entry name" value="BIOTIN TRANSPORTER BIOY"/>
    <property type="match status" value="1"/>
</dbReference>
<feature type="transmembrane region" description="Helical" evidence="3">
    <location>
        <begin position="176"/>
        <end position="196"/>
    </location>
</feature>
<gene>
    <name evidence="4" type="ORF">ACFSMZ_05395</name>
</gene>
<evidence type="ECO:0000256" key="2">
    <source>
        <dbReference type="PIRNR" id="PIRNR016661"/>
    </source>
</evidence>
<dbReference type="InterPro" id="IPR003784">
    <property type="entry name" value="BioY"/>
</dbReference>
<keyword evidence="5" id="KW-1185">Reference proteome</keyword>
<evidence type="ECO:0000313" key="4">
    <source>
        <dbReference type="EMBL" id="MFD2259197.1"/>
    </source>
</evidence>